<gene>
    <name evidence="4" type="ORF">TR69_WS6001000361</name>
</gene>
<feature type="compositionally biased region" description="Basic and acidic residues" evidence="1">
    <location>
        <begin position="563"/>
        <end position="572"/>
    </location>
</feature>
<keyword evidence="3" id="KW-0732">Signal</keyword>
<evidence type="ECO:0000256" key="3">
    <source>
        <dbReference type="SAM" id="SignalP"/>
    </source>
</evidence>
<comment type="caution">
    <text evidence="4">The sequence shown here is derived from an EMBL/GenBank/DDBJ whole genome shotgun (WGS) entry which is preliminary data.</text>
</comment>
<keyword evidence="2" id="KW-0472">Membrane</keyword>
<feature type="region of interest" description="Disordered" evidence="1">
    <location>
        <begin position="438"/>
        <end position="458"/>
    </location>
</feature>
<feature type="compositionally biased region" description="Basic residues" evidence="1">
    <location>
        <begin position="573"/>
        <end position="583"/>
    </location>
</feature>
<keyword evidence="2" id="KW-1133">Transmembrane helix</keyword>
<evidence type="ECO:0000256" key="1">
    <source>
        <dbReference type="SAM" id="MobiDB-lite"/>
    </source>
</evidence>
<accession>A0A136M0R3</accession>
<feature type="chain" id="PRO_5007475323" evidence="3">
    <location>
        <begin position="36"/>
        <end position="583"/>
    </location>
</feature>
<evidence type="ECO:0000313" key="4">
    <source>
        <dbReference type="EMBL" id="KXK27483.1"/>
    </source>
</evidence>
<dbReference type="STRING" id="1617426.TR69_WS6001000361"/>
<organism evidence="4 5">
    <name type="scientific">candidate division WS6 bacterium OLB20</name>
    <dbReference type="NCBI Taxonomy" id="1617426"/>
    <lineage>
        <taxon>Bacteria</taxon>
        <taxon>Candidatus Dojkabacteria</taxon>
    </lineage>
</organism>
<feature type="transmembrane region" description="Helical" evidence="2">
    <location>
        <begin position="509"/>
        <end position="532"/>
    </location>
</feature>
<feature type="signal peptide" evidence="3">
    <location>
        <begin position="1"/>
        <end position="35"/>
    </location>
</feature>
<keyword evidence="2" id="KW-0812">Transmembrane</keyword>
<evidence type="ECO:0000313" key="5">
    <source>
        <dbReference type="Proteomes" id="UP000070457"/>
    </source>
</evidence>
<evidence type="ECO:0000256" key="2">
    <source>
        <dbReference type="SAM" id="Phobius"/>
    </source>
</evidence>
<feature type="region of interest" description="Disordered" evidence="1">
    <location>
        <begin position="538"/>
        <end position="583"/>
    </location>
</feature>
<reference evidence="4 5" key="1">
    <citation type="submission" date="2015-02" db="EMBL/GenBank/DDBJ databases">
        <title>Improved understanding of the partial-nitritation anammox process through 23 genomes representing the majority of the microbial community.</title>
        <authorList>
            <person name="Speth D.R."/>
            <person name="In T Zandt M."/>
            <person name="Guerrero Cruz S."/>
            <person name="Jetten M.S."/>
            <person name="Dutilh B.E."/>
        </authorList>
    </citation>
    <scope>NUCLEOTIDE SEQUENCE [LARGE SCALE GENOMIC DNA]</scope>
    <source>
        <strain evidence="4">OLB20</strain>
    </source>
</reference>
<name>A0A136M0R3_9BACT</name>
<protein>
    <submittedName>
        <fullName evidence="4">Uncharacterized protein</fullName>
    </submittedName>
</protein>
<sequence length="583" mass="63014">MEPRESYRPQLNQQMLRALLLALIAALVASGKADAQSLDPGSYLNALPDFMYPPAEPCIYNPGGTALHHSVIPDIGGITNAVQVDQLDEQWFPSVDRFRSTFEPGSASRANIEEAINLADPDGRLIQSMGYTTVADYVSNIWIIPGHEDGNTVNVDTIINGRHSWGTTLQLYNCTISSFGPRMNTNVIAFSSDSVNSRNGQYVYESFIAEEALQSVTFYSDVLKAQLQGFSAEAFFEEWTNGHIRLQHELIDAIFLHEAYGSSLNSLAASGYQIYAGRLSSGRQLDGTVPDLATELITITGLNTDDARAHGININSPLEFAQAMTDPVTAVFVDAYVIHRTGMPVAGHLYGKRTNNGFDVGQYDPAPIGPNQLQLYLMLYGPAAEGEIASPTPELIPTLTQTATLTQVPTLEPSATLSATPSPTPTYTDVPTETATVVTPEPADTEEPASPAPSITPEASITPVLTSTEEMQATLVATILAASPESTPTIVVSDTGMEVTGTDEQSGTALTALLCLVGLAGLMAAAGGAILIKDLRRTKARPARQQRSTQRSEVRQNARVNRRQAEDYDSRLKRIKQKRDRRL</sequence>
<dbReference type="AlphaFoldDB" id="A0A136M0R3"/>
<dbReference type="EMBL" id="JYNZ01000002">
    <property type="protein sequence ID" value="KXK27483.1"/>
    <property type="molecule type" value="Genomic_DNA"/>
</dbReference>
<dbReference type="Proteomes" id="UP000070457">
    <property type="component" value="Unassembled WGS sequence"/>
</dbReference>
<proteinExistence type="predicted"/>